<keyword evidence="1" id="KW-0472">Membrane</keyword>
<gene>
    <name evidence="2" type="ORF">IC761_20225</name>
</gene>
<feature type="transmembrane region" description="Helical" evidence="1">
    <location>
        <begin position="102"/>
        <end position="122"/>
    </location>
</feature>
<evidence type="ECO:0000313" key="3">
    <source>
        <dbReference type="Proteomes" id="UP000594621"/>
    </source>
</evidence>
<keyword evidence="1" id="KW-0812">Transmembrane</keyword>
<dbReference type="KEGG" id="bcou:IC761_20225"/>
<feature type="transmembrane region" description="Helical" evidence="1">
    <location>
        <begin position="160"/>
        <end position="186"/>
    </location>
</feature>
<keyword evidence="3" id="KW-1185">Reference proteome</keyword>
<evidence type="ECO:0000313" key="2">
    <source>
        <dbReference type="EMBL" id="QPF88853.1"/>
    </source>
</evidence>
<protein>
    <submittedName>
        <fullName evidence="2">Uncharacterized protein</fullName>
    </submittedName>
</protein>
<dbReference type="AlphaFoldDB" id="A0A7S9D0B9"/>
<accession>A0A7S9D0B9</accession>
<proteinExistence type="predicted"/>
<feature type="transmembrane region" description="Helical" evidence="1">
    <location>
        <begin position="76"/>
        <end position="95"/>
    </location>
</feature>
<dbReference type="RefSeq" id="WP_195798404.1">
    <property type="nucleotide sequence ID" value="NZ_CP061379.1"/>
</dbReference>
<name>A0A7S9D0B9_9BRAD</name>
<reference evidence="2 3" key="1">
    <citation type="submission" date="2020-09" db="EMBL/GenBank/DDBJ databases">
        <title>Complete genomes of bradyrhizobia occurring on native shrubby legumes in Australia.</title>
        <authorList>
            <person name="Lafay B."/>
        </authorList>
    </citation>
    <scope>NUCLEOTIDE SEQUENCE [LARGE SCALE GENOMIC DNA]</scope>
    <source>
        <strain evidence="2 3">BDV5040</strain>
    </source>
</reference>
<evidence type="ECO:0000256" key="1">
    <source>
        <dbReference type="SAM" id="Phobius"/>
    </source>
</evidence>
<sequence length="201" mass="21133">MSIEPVTEPRRRWWRLALLLLVVLPFLPDLAISAVGGLAKISGCVVDQKEACLVAGVNVSDAVSGLVTASVLIGSAFAWLALAAVWLVMCYLVIVRGWTGRIARLALALLVTVVFALLPYLAPGFAIAPFVNANCQPNEGGVGACLIFGGNVNSAHHTVILPWLIFAGVPIAAGTALACAIVMAVVRARRVRAIKRSAQSR</sequence>
<keyword evidence="1" id="KW-1133">Transmembrane helix</keyword>
<organism evidence="2 3">
    <name type="scientific">Bradyrhizobium commune</name>
    <dbReference type="NCBI Taxonomy" id="83627"/>
    <lineage>
        <taxon>Bacteria</taxon>
        <taxon>Pseudomonadati</taxon>
        <taxon>Pseudomonadota</taxon>
        <taxon>Alphaproteobacteria</taxon>
        <taxon>Hyphomicrobiales</taxon>
        <taxon>Nitrobacteraceae</taxon>
        <taxon>Bradyrhizobium</taxon>
    </lineage>
</organism>
<dbReference type="Proteomes" id="UP000594621">
    <property type="component" value="Chromosome"/>
</dbReference>
<dbReference type="EMBL" id="CP061379">
    <property type="protein sequence ID" value="QPF88853.1"/>
    <property type="molecule type" value="Genomic_DNA"/>
</dbReference>